<dbReference type="Pfam" id="PF13302">
    <property type="entry name" value="Acetyltransf_3"/>
    <property type="match status" value="1"/>
</dbReference>
<dbReference type="SUPFAM" id="SSF55729">
    <property type="entry name" value="Acyl-CoA N-acyltransferases (Nat)"/>
    <property type="match status" value="1"/>
</dbReference>
<name>A0A3A8ETM6_9GAMM</name>
<reference evidence="2 3" key="1">
    <citation type="submission" date="2018-09" db="EMBL/GenBank/DDBJ databases">
        <title>The draft genome of Acinetobacter spp. strains.</title>
        <authorList>
            <person name="Qin J."/>
            <person name="Feng Y."/>
            <person name="Zong Z."/>
        </authorList>
    </citation>
    <scope>NUCLEOTIDE SEQUENCE [LARGE SCALE GENOMIC DNA]</scope>
    <source>
        <strain evidence="2 3">WCHAc060115</strain>
    </source>
</reference>
<dbReference type="InterPro" id="IPR016181">
    <property type="entry name" value="Acyl_CoA_acyltransferase"/>
</dbReference>
<gene>
    <name evidence="2" type="ORF">D7V20_13435</name>
</gene>
<keyword evidence="2" id="KW-0808">Transferase</keyword>
<dbReference type="OrthoDB" id="2049878at2"/>
<dbReference type="EMBL" id="RAXT01000034">
    <property type="protein sequence ID" value="RKG36796.1"/>
    <property type="molecule type" value="Genomic_DNA"/>
</dbReference>
<dbReference type="RefSeq" id="WP_120384706.1">
    <property type="nucleotide sequence ID" value="NZ_RAXT01000034.1"/>
</dbReference>
<dbReference type="Proteomes" id="UP000280405">
    <property type="component" value="Unassembled WGS sequence"/>
</dbReference>
<feature type="domain" description="N-acetyltransferase" evidence="1">
    <location>
        <begin position="12"/>
        <end position="149"/>
    </location>
</feature>
<proteinExistence type="predicted"/>
<dbReference type="PANTHER" id="PTHR43415">
    <property type="entry name" value="SPERMIDINE N(1)-ACETYLTRANSFERASE"/>
    <property type="match status" value="1"/>
</dbReference>
<protein>
    <submittedName>
        <fullName evidence="2">N-acetyltransferase</fullName>
    </submittedName>
</protein>
<dbReference type="InterPro" id="IPR000182">
    <property type="entry name" value="GNAT_dom"/>
</dbReference>
<organism evidence="2 3">
    <name type="scientific">Acinetobacter rongchengensis</name>
    <dbReference type="NCBI Taxonomy" id="2419601"/>
    <lineage>
        <taxon>Bacteria</taxon>
        <taxon>Pseudomonadati</taxon>
        <taxon>Pseudomonadota</taxon>
        <taxon>Gammaproteobacteria</taxon>
        <taxon>Moraxellales</taxon>
        <taxon>Moraxellaceae</taxon>
        <taxon>Acinetobacter</taxon>
    </lineage>
</organism>
<evidence type="ECO:0000313" key="3">
    <source>
        <dbReference type="Proteomes" id="UP000280405"/>
    </source>
</evidence>
<comment type="caution">
    <text evidence="2">The sequence shown here is derived from an EMBL/GenBank/DDBJ whole genome shotgun (WGS) entry which is preliminary data.</text>
</comment>
<dbReference type="GO" id="GO:0016747">
    <property type="term" value="F:acyltransferase activity, transferring groups other than amino-acyl groups"/>
    <property type="evidence" value="ECO:0007669"/>
    <property type="project" value="InterPro"/>
</dbReference>
<dbReference type="Gene3D" id="3.40.630.30">
    <property type="match status" value="1"/>
</dbReference>
<accession>A0A3A8ETM6</accession>
<evidence type="ECO:0000313" key="2">
    <source>
        <dbReference type="EMBL" id="RKG36796.1"/>
    </source>
</evidence>
<sequence length="180" mass="21331">MIDFNLKASTTYLRLVREDDAAFICSLRNDDKLNTYISKSTADIEAQRQWIKNYKDKENNKEEFYFIICKNENDQPIGTVRLYDFKVNPKSFCWGSWILNENKTKYAAVESALLVYEAGFSYLDFQQSHFEVMKGNDKVHSFHLKMGAQKISEDEINEYYIFPKEQYLKNKIQYSKFLGK</sequence>
<dbReference type="AlphaFoldDB" id="A0A3A8ETM6"/>
<keyword evidence="3" id="KW-1185">Reference proteome</keyword>
<evidence type="ECO:0000259" key="1">
    <source>
        <dbReference type="Pfam" id="PF13302"/>
    </source>
</evidence>
<dbReference type="PANTHER" id="PTHR43415:SF3">
    <property type="entry name" value="GNAT-FAMILY ACETYLTRANSFERASE"/>
    <property type="match status" value="1"/>
</dbReference>